<accession>A0ABD1KBN9</accession>
<feature type="domain" description="Notch ligand N-terminal" evidence="5">
    <location>
        <begin position="81"/>
        <end position="183"/>
    </location>
</feature>
<evidence type="ECO:0000256" key="2">
    <source>
        <dbReference type="ARBA" id="ARBA00022692"/>
    </source>
</evidence>
<dbReference type="Proteomes" id="UP001591681">
    <property type="component" value="Unassembled WGS sequence"/>
</dbReference>
<protein>
    <recommendedName>
        <fullName evidence="5">Notch ligand N-terminal domain-containing protein</fullName>
    </recommendedName>
</protein>
<dbReference type="Gene3D" id="2.60.40.3510">
    <property type="match status" value="1"/>
</dbReference>
<evidence type="ECO:0000313" key="7">
    <source>
        <dbReference type="Proteomes" id="UP001591681"/>
    </source>
</evidence>
<keyword evidence="1" id="KW-0245">EGF-like domain</keyword>
<proteinExistence type="predicted"/>
<keyword evidence="2" id="KW-0812">Transmembrane</keyword>
<evidence type="ECO:0000256" key="1">
    <source>
        <dbReference type="ARBA" id="ARBA00022536"/>
    </source>
</evidence>
<dbReference type="InterPro" id="IPR011651">
    <property type="entry name" value="Notch_ligand_N"/>
</dbReference>
<keyword evidence="7" id="KW-1185">Reference proteome</keyword>
<comment type="caution">
    <text evidence="6">The sequence shown here is derived from an EMBL/GenBank/DDBJ whole genome shotgun (WGS) entry which is preliminary data.</text>
</comment>
<sequence>MRTNQENWTLHRTKAHGVSLPSLALIMGRNAKRCQLWGKRRGGDLENSLRQTVRHPERGQTRTMLFLVSLALQSQLVHAIGMFEVQIKQFQNPHGFLQNGECCDLPSNKGPRCPVSDPCDTFFRACLKEYQTRVVPTGTCTFGSGSTAVLGGNSHSLHHHKHDGGDGSSGRIIIPFEPAWPVSTSAPLVTNMATCC</sequence>
<evidence type="ECO:0000256" key="3">
    <source>
        <dbReference type="ARBA" id="ARBA00022737"/>
    </source>
</evidence>
<organism evidence="6 7">
    <name type="scientific">Coilia grayii</name>
    <name type="common">Gray's grenadier anchovy</name>
    <dbReference type="NCBI Taxonomy" id="363190"/>
    <lineage>
        <taxon>Eukaryota</taxon>
        <taxon>Metazoa</taxon>
        <taxon>Chordata</taxon>
        <taxon>Craniata</taxon>
        <taxon>Vertebrata</taxon>
        <taxon>Euteleostomi</taxon>
        <taxon>Actinopterygii</taxon>
        <taxon>Neopterygii</taxon>
        <taxon>Teleostei</taxon>
        <taxon>Clupei</taxon>
        <taxon>Clupeiformes</taxon>
        <taxon>Clupeoidei</taxon>
        <taxon>Engraulidae</taxon>
        <taxon>Coilinae</taxon>
        <taxon>Coilia</taxon>
    </lineage>
</organism>
<keyword evidence="4" id="KW-1133">Transmembrane helix</keyword>
<dbReference type="GO" id="GO:0016020">
    <property type="term" value="C:membrane"/>
    <property type="evidence" value="ECO:0007669"/>
    <property type="project" value="UniProtKB-SubCell"/>
</dbReference>
<dbReference type="AlphaFoldDB" id="A0ABD1KBN9"/>
<reference evidence="6 7" key="1">
    <citation type="submission" date="2024-09" db="EMBL/GenBank/DDBJ databases">
        <title>A chromosome-level genome assembly of Gray's grenadier anchovy, Coilia grayii.</title>
        <authorList>
            <person name="Fu Z."/>
        </authorList>
    </citation>
    <scope>NUCLEOTIDE SEQUENCE [LARGE SCALE GENOMIC DNA]</scope>
    <source>
        <strain evidence="6">G4</strain>
        <tissue evidence="6">Muscle</tissue>
    </source>
</reference>
<dbReference type="Pfam" id="PF07657">
    <property type="entry name" value="MNNL"/>
    <property type="match status" value="1"/>
</dbReference>
<evidence type="ECO:0000259" key="5">
    <source>
        <dbReference type="Pfam" id="PF07657"/>
    </source>
</evidence>
<gene>
    <name evidence="6" type="ORF">ACEWY4_008619</name>
</gene>
<evidence type="ECO:0000256" key="4">
    <source>
        <dbReference type="ARBA" id="ARBA00022989"/>
    </source>
</evidence>
<dbReference type="EMBL" id="JBHFQA010000007">
    <property type="protein sequence ID" value="KAL2096471.1"/>
    <property type="molecule type" value="Genomic_DNA"/>
</dbReference>
<evidence type="ECO:0000313" key="6">
    <source>
        <dbReference type="EMBL" id="KAL2096471.1"/>
    </source>
</evidence>
<keyword evidence="4" id="KW-0472">Membrane</keyword>
<name>A0ABD1KBN9_9TELE</name>
<keyword evidence="3" id="KW-0677">Repeat</keyword>